<name>A0ABY0EQN1_CLOTA</name>
<accession>A0ABY0EQN1</accession>
<dbReference type="Pfam" id="PF01584">
    <property type="entry name" value="CheW"/>
    <property type="match status" value="1"/>
</dbReference>
<gene>
    <name evidence="2" type="ORF">DP131_10940</name>
</gene>
<dbReference type="InterPro" id="IPR002545">
    <property type="entry name" value="CheW-lke_dom"/>
</dbReference>
<dbReference type="Gene3D" id="2.40.50.180">
    <property type="entry name" value="CheA-289, Domain 4"/>
    <property type="match status" value="1"/>
</dbReference>
<evidence type="ECO:0000313" key="2">
    <source>
        <dbReference type="EMBL" id="RXI53832.1"/>
    </source>
</evidence>
<sequence>MGNKEEKILIFGINDELYATDIMEVERILGFEEPTRVPDSPAFVEGVINYEGNILPIICLSKKFNIPKVQTHNDSDKKIIVVKDEKSKIGILVDIVFEVRDVNKDNIEEPPEIAAGISRRYIKGLIKEEDKIIIFLNLGTILTEKEKEVVNKQ</sequence>
<dbReference type="SMART" id="SM00260">
    <property type="entry name" value="CheW"/>
    <property type="match status" value="1"/>
</dbReference>
<dbReference type="InterPro" id="IPR039315">
    <property type="entry name" value="CheW"/>
</dbReference>
<dbReference type="PROSITE" id="PS50851">
    <property type="entry name" value="CHEW"/>
    <property type="match status" value="1"/>
</dbReference>
<organism evidence="2 3">
    <name type="scientific">Clostridium tetani</name>
    <dbReference type="NCBI Taxonomy" id="1513"/>
    <lineage>
        <taxon>Bacteria</taxon>
        <taxon>Bacillati</taxon>
        <taxon>Bacillota</taxon>
        <taxon>Clostridia</taxon>
        <taxon>Eubacteriales</taxon>
        <taxon>Clostridiaceae</taxon>
        <taxon>Clostridium</taxon>
    </lineage>
</organism>
<dbReference type="EMBL" id="QMAU01000043">
    <property type="protein sequence ID" value="RXI53832.1"/>
    <property type="molecule type" value="Genomic_DNA"/>
</dbReference>
<evidence type="ECO:0000259" key="1">
    <source>
        <dbReference type="PROSITE" id="PS50851"/>
    </source>
</evidence>
<comment type="caution">
    <text evidence="2">The sequence shown here is derived from an EMBL/GenBank/DDBJ whole genome shotgun (WGS) entry which is preliminary data.</text>
</comment>
<dbReference type="PANTHER" id="PTHR22617">
    <property type="entry name" value="CHEMOTAXIS SENSOR HISTIDINE KINASE-RELATED"/>
    <property type="match status" value="1"/>
</dbReference>
<dbReference type="InterPro" id="IPR036061">
    <property type="entry name" value="CheW-like_dom_sf"/>
</dbReference>
<dbReference type="Gene3D" id="2.30.30.40">
    <property type="entry name" value="SH3 Domains"/>
    <property type="match status" value="1"/>
</dbReference>
<evidence type="ECO:0000313" key="3">
    <source>
        <dbReference type="Proteomes" id="UP000290273"/>
    </source>
</evidence>
<dbReference type="SUPFAM" id="SSF50341">
    <property type="entry name" value="CheW-like"/>
    <property type="match status" value="1"/>
</dbReference>
<feature type="domain" description="CheW-like" evidence="1">
    <location>
        <begin position="5"/>
        <end position="147"/>
    </location>
</feature>
<dbReference type="Proteomes" id="UP000290273">
    <property type="component" value="Unassembled WGS sequence"/>
</dbReference>
<protein>
    <submittedName>
        <fullName evidence="2">Chemotaxis protein CheW</fullName>
    </submittedName>
</protein>
<dbReference type="RefSeq" id="WP_023438659.1">
    <property type="nucleotide sequence ID" value="NZ_CASHSW010000025.1"/>
</dbReference>
<proteinExistence type="predicted"/>
<reference evidence="2 3" key="1">
    <citation type="submission" date="2018-06" db="EMBL/GenBank/DDBJ databases">
        <title>Genome conservation of Clostridium tetani.</title>
        <authorList>
            <person name="Bruggemann H."/>
            <person name="Popoff M.R."/>
        </authorList>
    </citation>
    <scope>NUCLEOTIDE SEQUENCE [LARGE SCALE GENOMIC DNA]</scope>
    <source>
        <strain evidence="2 3">63.05</strain>
    </source>
</reference>
<dbReference type="PANTHER" id="PTHR22617:SF23">
    <property type="entry name" value="CHEMOTAXIS PROTEIN CHEW"/>
    <property type="match status" value="1"/>
</dbReference>